<organism evidence="4 5">
    <name type="scientific">Microdochium bolleyi</name>
    <dbReference type="NCBI Taxonomy" id="196109"/>
    <lineage>
        <taxon>Eukaryota</taxon>
        <taxon>Fungi</taxon>
        <taxon>Dikarya</taxon>
        <taxon>Ascomycota</taxon>
        <taxon>Pezizomycotina</taxon>
        <taxon>Sordariomycetes</taxon>
        <taxon>Xylariomycetidae</taxon>
        <taxon>Xylariales</taxon>
        <taxon>Microdochiaceae</taxon>
        <taxon>Microdochium</taxon>
    </lineage>
</organism>
<dbReference type="GO" id="GO:0000122">
    <property type="term" value="P:negative regulation of transcription by RNA polymerase II"/>
    <property type="evidence" value="ECO:0007669"/>
    <property type="project" value="TreeGrafter"/>
</dbReference>
<dbReference type="Pfam" id="PF13758">
    <property type="entry name" value="Prefoldin_3"/>
    <property type="match status" value="1"/>
</dbReference>
<evidence type="ECO:0000313" key="4">
    <source>
        <dbReference type="EMBL" id="KXJ96141.1"/>
    </source>
</evidence>
<dbReference type="GO" id="GO:0019212">
    <property type="term" value="F:phosphatase inhibitor activity"/>
    <property type="evidence" value="ECO:0007669"/>
    <property type="project" value="TreeGrafter"/>
</dbReference>
<dbReference type="GO" id="GO:0003682">
    <property type="term" value="F:chromatin binding"/>
    <property type="evidence" value="ECO:0007669"/>
    <property type="project" value="TreeGrafter"/>
</dbReference>
<feature type="compositionally biased region" description="Basic and acidic residues" evidence="2">
    <location>
        <begin position="361"/>
        <end position="377"/>
    </location>
</feature>
<dbReference type="PANTHER" id="PTHR15111">
    <property type="entry name" value="RNA POLYMERASE II SUBUNIT 5-MEDIATING PROTEIN NNX3"/>
    <property type="match status" value="1"/>
</dbReference>
<feature type="domain" description="DUF3835" evidence="3">
    <location>
        <begin position="543"/>
        <end position="595"/>
    </location>
</feature>
<gene>
    <name evidence="4" type="ORF">Micbo1qcDRAFT_158349</name>
</gene>
<name>A0A136JG48_9PEZI</name>
<dbReference type="AlphaFoldDB" id="A0A136JG48"/>
<dbReference type="InParanoid" id="A0A136JG48"/>
<dbReference type="Pfam" id="PF12927">
    <property type="entry name" value="DUF3835"/>
    <property type="match status" value="1"/>
</dbReference>
<evidence type="ECO:0000259" key="3">
    <source>
        <dbReference type="Pfam" id="PF12927"/>
    </source>
</evidence>
<dbReference type="EMBL" id="KQ964246">
    <property type="protein sequence ID" value="KXJ96141.1"/>
    <property type="molecule type" value="Genomic_DNA"/>
</dbReference>
<sequence>MSTAAGDDPSAFERERRRLEETVERFTDAVNLWRQWKEEYETLREDVKLLPGGATREDRTTTRLDYEGELIDDKELVEIFGKDDSRSAEQILSVLTNRLDYVAKNIDTLNRKVEDAREKLAQAENPDGVGLDDDEDALPMTEIVEQLDDDDNVISYSLRTPGKSQAQLFEALEKAGLKDIRAAVSTENAPKAEQSGSLNNAAQSSQDKAASVPSKDTAPAPAPAAEEPAVPNKPTAEKSTSKKSVTFSEDTKPEVHINRPAPIRTIEDILQEAQEQQIALEDPVIPVDDSPEDADLREDMLRYNRETMMYEMAPIVAELQLEEGSEIDTEDDWDEDGLDEDDDEDDDDEEDQWGRSTKSVVTDDWKRQMLELKERMSRHTFGTTAPNANTKHDDDSDRMEGVGRISIKREEAPVEQSKQTSAPTTDEAAQTKKGVRFAPQLDIADESKLATPKPTAEPASSQQQQALIDPLSDIVERKAPATAPKTQNPTKKPSRFKKSLGGPQVPGPGITSLPLASNGAPIAPEEPVDTTRYAPSGPEGQTLASTILEREPSSKVVEPDEFDATLLHQQATEEYYKMRNKLVHRQGGFTKEDESPTQ</sequence>
<feature type="region of interest" description="Disordered" evidence="2">
    <location>
        <begin position="186"/>
        <end position="263"/>
    </location>
</feature>
<feature type="compositionally biased region" description="Polar residues" evidence="2">
    <location>
        <begin position="416"/>
        <end position="428"/>
    </location>
</feature>
<feature type="compositionally biased region" description="Acidic residues" evidence="2">
    <location>
        <begin position="320"/>
        <end position="351"/>
    </location>
</feature>
<feature type="compositionally biased region" description="Polar residues" evidence="2">
    <location>
        <begin position="194"/>
        <end position="208"/>
    </location>
</feature>
<dbReference type="GO" id="GO:0003714">
    <property type="term" value="F:transcription corepressor activity"/>
    <property type="evidence" value="ECO:0007669"/>
    <property type="project" value="TreeGrafter"/>
</dbReference>
<keyword evidence="5" id="KW-1185">Reference proteome</keyword>
<feature type="region of interest" description="Disordered" evidence="2">
    <location>
        <begin position="320"/>
        <end position="541"/>
    </location>
</feature>
<dbReference type="STRING" id="196109.A0A136JG48"/>
<evidence type="ECO:0000256" key="1">
    <source>
        <dbReference type="SAM" id="Coils"/>
    </source>
</evidence>
<protein>
    <submittedName>
        <fullName evidence="4">Prefoldin subunit-domain-containing protein</fullName>
    </submittedName>
</protein>
<dbReference type="OrthoDB" id="21413at2759"/>
<evidence type="ECO:0000313" key="5">
    <source>
        <dbReference type="Proteomes" id="UP000070501"/>
    </source>
</evidence>
<evidence type="ECO:0000256" key="2">
    <source>
        <dbReference type="SAM" id="MobiDB-lite"/>
    </source>
</evidence>
<dbReference type="InterPro" id="IPR052255">
    <property type="entry name" value="RNA_pol_II_subunit5-mediator"/>
</dbReference>
<reference evidence="5" key="1">
    <citation type="submission" date="2016-02" db="EMBL/GenBank/DDBJ databases">
        <title>Draft genome sequence of Microdochium bolleyi, a fungal endophyte of beachgrass.</title>
        <authorList>
            <consortium name="DOE Joint Genome Institute"/>
            <person name="David A.S."/>
            <person name="May G."/>
            <person name="Haridas S."/>
            <person name="Lim J."/>
            <person name="Wang M."/>
            <person name="Labutti K."/>
            <person name="Lipzen A."/>
            <person name="Barry K."/>
            <person name="Grigoriev I.V."/>
        </authorList>
    </citation>
    <scope>NUCLEOTIDE SEQUENCE [LARGE SCALE GENOMIC DNA]</scope>
    <source>
        <strain evidence="5">J235TASD1</strain>
    </source>
</reference>
<accession>A0A136JG48</accession>
<feature type="compositionally biased region" description="Basic and acidic residues" evidence="2">
    <location>
        <begin position="390"/>
        <end position="412"/>
    </location>
</feature>
<proteinExistence type="predicted"/>
<dbReference type="InterPro" id="IPR039553">
    <property type="entry name" value="Prefoldin-like"/>
</dbReference>
<feature type="compositionally biased region" description="Polar residues" evidence="2">
    <location>
        <begin position="380"/>
        <end position="389"/>
    </location>
</feature>
<feature type="non-terminal residue" evidence="4">
    <location>
        <position position="598"/>
    </location>
</feature>
<feature type="coiled-coil region" evidence="1">
    <location>
        <begin position="99"/>
        <end position="126"/>
    </location>
</feature>
<keyword evidence="1" id="KW-0175">Coiled coil</keyword>
<dbReference type="PANTHER" id="PTHR15111:SF0">
    <property type="entry name" value="UNCONVENTIONAL PREFOLDIN RPB5 INTERACTOR 1"/>
    <property type="match status" value="1"/>
</dbReference>
<dbReference type="Proteomes" id="UP000070501">
    <property type="component" value="Unassembled WGS sequence"/>
</dbReference>
<dbReference type="InterPro" id="IPR024325">
    <property type="entry name" value="DUF3835"/>
</dbReference>